<dbReference type="Pfam" id="PF00521">
    <property type="entry name" value="DNA_topoisoIV"/>
    <property type="match status" value="1"/>
</dbReference>
<dbReference type="STRING" id="306902.C4YBE8"/>
<keyword evidence="5" id="KW-0067">ATP-binding</keyword>
<sequence length="134" mass="15001">NFVGSNNLNLLKPNGGFGTRAAGGKDFSAPRYIFTQLNEITRKVFNPLDDPLYNYLQDDESTVEPEWYLPVIPMLLVNGAEGIGTGWSTNIPSFNPADIVANIRRLMEGGDLEEMYPWFRGWEGEIEKIDSGEV</sequence>
<dbReference type="PRINTS" id="PR01158">
    <property type="entry name" value="TOPISMRASEII"/>
</dbReference>
<evidence type="ECO:0000256" key="7">
    <source>
        <dbReference type="ARBA" id="ARBA00023125"/>
    </source>
</evidence>
<gene>
    <name evidence="11" type="ORF">CLUG_05526</name>
</gene>
<dbReference type="GO" id="GO:0000712">
    <property type="term" value="P:resolution of meiotic recombination intermediates"/>
    <property type="evidence" value="ECO:0007669"/>
    <property type="project" value="TreeGrafter"/>
</dbReference>
<dbReference type="Gene3D" id="3.90.199.10">
    <property type="entry name" value="Topoisomerase II, domain 5"/>
    <property type="match status" value="1"/>
</dbReference>
<keyword evidence="7 9" id="KW-0238">DNA-binding</keyword>
<feature type="domain" description="Topo IIA-type catalytic" evidence="10">
    <location>
        <begin position="1"/>
        <end position="134"/>
    </location>
</feature>
<dbReference type="SUPFAM" id="SSF56719">
    <property type="entry name" value="Type II DNA topoisomerase"/>
    <property type="match status" value="1"/>
</dbReference>
<evidence type="ECO:0000256" key="1">
    <source>
        <dbReference type="ARBA" id="ARBA00000185"/>
    </source>
</evidence>
<dbReference type="InterPro" id="IPR013760">
    <property type="entry name" value="Topo_IIA-like_dom_sf"/>
</dbReference>
<dbReference type="InterPro" id="IPR013758">
    <property type="entry name" value="Topo_IIA_A/C_ab"/>
</dbReference>
<dbReference type="SMART" id="SM00434">
    <property type="entry name" value="TOP4c"/>
    <property type="match status" value="1"/>
</dbReference>
<dbReference type="InterPro" id="IPR001154">
    <property type="entry name" value="TopoII_euk"/>
</dbReference>
<evidence type="ECO:0000313" key="11">
    <source>
        <dbReference type="EMBL" id="EEQ41398.1"/>
    </source>
</evidence>
<dbReference type="PANTHER" id="PTHR10169:SF38">
    <property type="entry name" value="DNA TOPOISOMERASE 2"/>
    <property type="match status" value="1"/>
</dbReference>
<organism evidence="11 12">
    <name type="scientific">Clavispora lusitaniae (strain ATCC 42720)</name>
    <name type="common">Yeast</name>
    <name type="synonym">Candida lusitaniae</name>
    <dbReference type="NCBI Taxonomy" id="306902"/>
    <lineage>
        <taxon>Eukaryota</taxon>
        <taxon>Fungi</taxon>
        <taxon>Dikarya</taxon>
        <taxon>Ascomycota</taxon>
        <taxon>Saccharomycotina</taxon>
        <taxon>Pichiomycetes</taxon>
        <taxon>Metschnikowiaceae</taxon>
        <taxon>Clavispora</taxon>
    </lineage>
</organism>
<dbReference type="PROSITE" id="PS52040">
    <property type="entry name" value="TOPO_IIA"/>
    <property type="match status" value="1"/>
</dbReference>
<dbReference type="VEuPathDB" id="FungiDB:CLUG_05526"/>
<evidence type="ECO:0000256" key="2">
    <source>
        <dbReference type="ARBA" id="ARBA00001946"/>
    </source>
</evidence>
<feature type="active site" description="O-(5'-phospho-DNA)-tyrosine intermediate" evidence="9">
    <location>
        <position position="32"/>
    </location>
</feature>
<feature type="non-terminal residue" evidence="11">
    <location>
        <position position="1"/>
    </location>
</feature>
<evidence type="ECO:0000256" key="8">
    <source>
        <dbReference type="ARBA" id="ARBA00023235"/>
    </source>
</evidence>
<keyword evidence="6 9" id="KW-0799">Topoisomerase</keyword>
<evidence type="ECO:0000313" key="12">
    <source>
        <dbReference type="Proteomes" id="UP000007703"/>
    </source>
</evidence>
<dbReference type="GO" id="GO:0005524">
    <property type="term" value="F:ATP binding"/>
    <property type="evidence" value="ECO:0007669"/>
    <property type="project" value="UniProtKB-KW"/>
</dbReference>
<keyword evidence="4" id="KW-0547">Nucleotide-binding</keyword>
<evidence type="ECO:0000259" key="10">
    <source>
        <dbReference type="PROSITE" id="PS52040"/>
    </source>
</evidence>
<comment type="catalytic activity">
    <reaction evidence="1 9">
        <text>ATP-dependent breakage, passage and rejoining of double-stranded DNA.</text>
        <dbReference type="EC" id="5.6.2.2"/>
    </reaction>
</comment>
<dbReference type="OrthoDB" id="276498at2759"/>
<dbReference type="Proteomes" id="UP000007703">
    <property type="component" value="Unassembled WGS sequence"/>
</dbReference>
<proteinExistence type="predicted"/>
<dbReference type="GO" id="GO:0006265">
    <property type="term" value="P:DNA topological change"/>
    <property type="evidence" value="ECO:0007669"/>
    <property type="project" value="UniProtKB-UniRule"/>
</dbReference>
<dbReference type="EC" id="5.6.2.2" evidence="3"/>
<name>C4YBE8_CLAL4</name>
<evidence type="ECO:0000256" key="4">
    <source>
        <dbReference type="ARBA" id="ARBA00022741"/>
    </source>
</evidence>
<accession>C4YBE8</accession>
<dbReference type="InterPro" id="IPR002205">
    <property type="entry name" value="Topo_IIA_dom_A"/>
</dbReference>
<reference evidence="11 12" key="1">
    <citation type="journal article" date="2009" name="Nature">
        <title>Evolution of pathogenicity and sexual reproduction in eight Candida genomes.</title>
        <authorList>
            <person name="Butler G."/>
            <person name="Rasmussen M.D."/>
            <person name="Lin M.F."/>
            <person name="Santos M.A."/>
            <person name="Sakthikumar S."/>
            <person name="Munro C.A."/>
            <person name="Rheinbay E."/>
            <person name="Grabherr M."/>
            <person name="Forche A."/>
            <person name="Reedy J.L."/>
            <person name="Agrafioti I."/>
            <person name="Arnaud M.B."/>
            <person name="Bates S."/>
            <person name="Brown A.J."/>
            <person name="Brunke S."/>
            <person name="Costanzo M.C."/>
            <person name="Fitzpatrick D.A."/>
            <person name="de Groot P.W."/>
            <person name="Harris D."/>
            <person name="Hoyer L.L."/>
            <person name="Hube B."/>
            <person name="Klis F.M."/>
            <person name="Kodira C."/>
            <person name="Lennard N."/>
            <person name="Logue M.E."/>
            <person name="Martin R."/>
            <person name="Neiman A.M."/>
            <person name="Nikolaou E."/>
            <person name="Quail M.A."/>
            <person name="Quinn J."/>
            <person name="Santos M.C."/>
            <person name="Schmitzberger F.F."/>
            <person name="Sherlock G."/>
            <person name="Shah P."/>
            <person name="Silverstein K.A."/>
            <person name="Skrzypek M.S."/>
            <person name="Soll D."/>
            <person name="Staggs R."/>
            <person name="Stansfield I."/>
            <person name="Stumpf M.P."/>
            <person name="Sudbery P.E."/>
            <person name="Srikantha T."/>
            <person name="Zeng Q."/>
            <person name="Berman J."/>
            <person name="Berriman M."/>
            <person name="Heitman J."/>
            <person name="Gow N.A."/>
            <person name="Lorenz M.C."/>
            <person name="Birren B.W."/>
            <person name="Kellis M."/>
            <person name="Cuomo C.A."/>
        </authorList>
    </citation>
    <scope>NUCLEOTIDE SEQUENCE [LARGE SCALE GENOMIC DNA]</scope>
    <source>
        <strain evidence="11 12">ATCC 42720</strain>
    </source>
</reference>
<dbReference type="InterPro" id="IPR050634">
    <property type="entry name" value="DNA_Topoisomerase_II"/>
</dbReference>
<dbReference type="EMBL" id="CH408082">
    <property type="protein sequence ID" value="EEQ41398.1"/>
    <property type="molecule type" value="Genomic_DNA"/>
</dbReference>
<dbReference type="PANTHER" id="PTHR10169">
    <property type="entry name" value="DNA TOPOISOMERASE/GYRASE"/>
    <property type="match status" value="1"/>
</dbReference>
<dbReference type="GO" id="GO:0000819">
    <property type="term" value="P:sister chromatid segregation"/>
    <property type="evidence" value="ECO:0007669"/>
    <property type="project" value="TreeGrafter"/>
</dbReference>
<dbReference type="GO" id="GO:0005634">
    <property type="term" value="C:nucleus"/>
    <property type="evidence" value="ECO:0007669"/>
    <property type="project" value="TreeGrafter"/>
</dbReference>
<dbReference type="KEGG" id="clu:CLUG_05526"/>
<dbReference type="InParanoid" id="C4YBE8"/>
<keyword evidence="8 9" id="KW-0413">Isomerase</keyword>
<dbReference type="GO" id="GO:0003918">
    <property type="term" value="F:DNA topoisomerase type II (double strand cut, ATP-hydrolyzing) activity"/>
    <property type="evidence" value="ECO:0007669"/>
    <property type="project" value="UniProtKB-EC"/>
</dbReference>
<evidence type="ECO:0000256" key="3">
    <source>
        <dbReference type="ARBA" id="ARBA00012895"/>
    </source>
</evidence>
<dbReference type="HOGENOM" id="CLU_1901169_0_0_1"/>
<evidence type="ECO:0000256" key="6">
    <source>
        <dbReference type="ARBA" id="ARBA00023029"/>
    </source>
</evidence>
<evidence type="ECO:0000256" key="9">
    <source>
        <dbReference type="PROSITE-ProRule" id="PRU01384"/>
    </source>
</evidence>
<protein>
    <recommendedName>
        <fullName evidence="3">DNA topoisomerase (ATP-hydrolyzing)</fullName>
        <ecNumber evidence="3">5.6.2.2</ecNumber>
    </recommendedName>
</protein>
<dbReference type="Gene3D" id="3.30.1360.40">
    <property type="match status" value="1"/>
</dbReference>
<dbReference type="GO" id="GO:0003677">
    <property type="term" value="F:DNA binding"/>
    <property type="evidence" value="ECO:0007669"/>
    <property type="project" value="UniProtKB-UniRule"/>
</dbReference>
<comment type="cofactor">
    <cofactor evidence="2">
        <name>Mg(2+)</name>
        <dbReference type="ChEBI" id="CHEBI:18420"/>
    </cofactor>
</comment>
<evidence type="ECO:0000256" key="5">
    <source>
        <dbReference type="ARBA" id="ARBA00022840"/>
    </source>
</evidence>
<dbReference type="AlphaFoldDB" id="C4YBE8"/>